<dbReference type="Gene3D" id="3.40.50.300">
    <property type="entry name" value="P-loop containing nucleotide triphosphate hydrolases"/>
    <property type="match status" value="1"/>
</dbReference>
<dbReference type="AlphaFoldDB" id="A0A4Y7SY01"/>
<dbReference type="SUPFAM" id="SSF56112">
    <property type="entry name" value="Protein kinase-like (PK-like)"/>
    <property type="match status" value="1"/>
</dbReference>
<accession>A0A4Y7SY01</accession>
<dbReference type="PANTHER" id="PTHR44329">
    <property type="entry name" value="SERINE/THREONINE-PROTEIN KINASE TNNI3K-RELATED"/>
    <property type="match status" value="1"/>
</dbReference>
<organism evidence="4 5">
    <name type="scientific">Coprinellus micaceus</name>
    <name type="common">Glistening ink-cap mushroom</name>
    <name type="synonym">Coprinus micaceus</name>
    <dbReference type="NCBI Taxonomy" id="71717"/>
    <lineage>
        <taxon>Eukaryota</taxon>
        <taxon>Fungi</taxon>
        <taxon>Dikarya</taxon>
        <taxon>Basidiomycota</taxon>
        <taxon>Agaricomycotina</taxon>
        <taxon>Agaricomycetes</taxon>
        <taxon>Agaricomycetidae</taxon>
        <taxon>Agaricales</taxon>
        <taxon>Agaricineae</taxon>
        <taxon>Psathyrellaceae</taxon>
        <taxon>Coprinellus</taxon>
    </lineage>
</organism>
<dbReference type="GO" id="GO:0004674">
    <property type="term" value="F:protein serine/threonine kinase activity"/>
    <property type="evidence" value="ECO:0007669"/>
    <property type="project" value="TreeGrafter"/>
</dbReference>
<proteinExistence type="predicted"/>
<dbReference type="Proteomes" id="UP000298030">
    <property type="component" value="Unassembled WGS sequence"/>
</dbReference>
<dbReference type="Pfam" id="PF00069">
    <property type="entry name" value="Pkinase"/>
    <property type="match status" value="1"/>
</dbReference>
<dbReference type="SUPFAM" id="SSF52540">
    <property type="entry name" value="P-loop containing nucleoside triphosphate hydrolases"/>
    <property type="match status" value="1"/>
</dbReference>
<comment type="caution">
    <text evidence="4">The sequence shown here is derived from an EMBL/GenBank/DDBJ whole genome shotgun (WGS) entry which is preliminary data.</text>
</comment>
<name>A0A4Y7SY01_COPMI</name>
<dbReference type="InterPro" id="IPR051681">
    <property type="entry name" value="Ser/Thr_Kinases-Pseudokinases"/>
</dbReference>
<dbReference type="PROSITE" id="PS50011">
    <property type="entry name" value="PROTEIN_KINASE_DOM"/>
    <property type="match status" value="1"/>
</dbReference>
<evidence type="ECO:0000313" key="5">
    <source>
        <dbReference type="Proteomes" id="UP000298030"/>
    </source>
</evidence>
<dbReference type="InterPro" id="IPR056884">
    <property type="entry name" value="NPHP3-like_N"/>
</dbReference>
<reference evidence="4 5" key="1">
    <citation type="journal article" date="2019" name="Nat. Ecol. Evol.">
        <title>Megaphylogeny resolves global patterns of mushroom evolution.</title>
        <authorList>
            <person name="Varga T."/>
            <person name="Krizsan K."/>
            <person name="Foldi C."/>
            <person name="Dima B."/>
            <person name="Sanchez-Garcia M."/>
            <person name="Sanchez-Ramirez S."/>
            <person name="Szollosi G.J."/>
            <person name="Szarkandi J.G."/>
            <person name="Papp V."/>
            <person name="Albert L."/>
            <person name="Andreopoulos W."/>
            <person name="Angelini C."/>
            <person name="Antonin V."/>
            <person name="Barry K.W."/>
            <person name="Bougher N.L."/>
            <person name="Buchanan P."/>
            <person name="Buyck B."/>
            <person name="Bense V."/>
            <person name="Catcheside P."/>
            <person name="Chovatia M."/>
            <person name="Cooper J."/>
            <person name="Damon W."/>
            <person name="Desjardin D."/>
            <person name="Finy P."/>
            <person name="Geml J."/>
            <person name="Haridas S."/>
            <person name="Hughes K."/>
            <person name="Justo A."/>
            <person name="Karasinski D."/>
            <person name="Kautmanova I."/>
            <person name="Kiss B."/>
            <person name="Kocsube S."/>
            <person name="Kotiranta H."/>
            <person name="LaButti K.M."/>
            <person name="Lechner B.E."/>
            <person name="Liimatainen K."/>
            <person name="Lipzen A."/>
            <person name="Lukacs Z."/>
            <person name="Mihaltcheva S."/>
            <person name="Morgado L.N."/>
            <person name="Niskanen T."/>
            <person name="Noordeloos M.E."/>
            <person name="Ohm R.A."/>
            <person name="Ortiz-Santana B."/>
            <person name="Ovrebo C."/>
            <person name="Racz N."/>
            <person name="Riley R."/>
            <person name="Savchenko A."/>
            <person name="Shiryaev A."/>
            <person name="Soop K."/>
            <person name="Spirin V."/>
            <person name="Szebenyi C."/>
            <person name="Tomsovsky M."/>
            <person name="Tulloss R.E."/>
            <person name="Uehling J."/>
            <person name="Grigoriev I.V."/>
            <person name="Vagvolgyi C."/>
            <person name="Papp T."/>
            <person name="Martin F.M."/>
            <person name="Miettinen O."/>
            <person name="Hibbett D.S."/>
            <person name="Nagy L.G."/>
        </authorList>
    </citation>
    <scope>NUCLEOTIDE SEQUENCE [LARGE SCALE GENOMIC DNA]</scope>
    <source>
        <strain evidence="4 5">FP101781</strain>
    </source>
</reference>
<dbReference type="Pfam" id="PF24883">
    <property type="entry name" value="NPHP3_N"/>
    <property type="match status" value="1"/>
</dbReference>
<dbReference type="OrthoDB" id="4760524at2759"/>
<evidence type="ECO:0000259" key="3">
    <source>
        <dbReference type="PROSITE" id="PS50011"/>
    </source>
</evidence>
<dbReference type="SMART" id="SM00220">
    <property type="entry name" value="S_TKc"/>
    <property type="match status" value="1"/>
</dbReference>
<protein>
    <recommendedName>
        <fullName evidence="3">Protein kinase domain-containing protein</fullName>
    </recommendedName>
</protein>
<dbReference type="EMBL" id="QPFP01000046">
    <property type="protein sequence ID" value="TEB26735.1"/>
    <property type="molecule type" value="Genomic_DNA"/>
</dbReference>
<keyword evidence="1" id="KW-0677">Repeat</keyword>
<feature type="domain" description="Protein kinase" evidence="3">
    <location>
        <begin position="604"/>
        <end position="878"/>
    </location>
</feature>
<evidence type="ECO:0000256" key="1">
    <source>
        <dbReference type="ARBA" id="ARBA00022737"/>
    </source>
</evidence>
<dbReference type="GO" id="GO:0005524">
    <property type="term" value="F:ATP binding"/>
    <property type="evidence" value="ECO:0007669"/>
    <property type="project" value="InterPro"/>
</dbReference>
<evidence type="ECO:0000313" key="4">
    <source>
        <dbReference type="EMBL" id="TEB26735.1"/>
    </source>
</evidence>
<dbReference type="InterPro" id="IPR027417">
    <property type="entry name" value="P-loop_NTPase"/>
</dbReference>
<sequence length="878" mass="98083">MTGLPFGAPPLTYLVQFLPFLPSFMLPPYSDQHILWVFGYAGCGKSAVAQAVAARLEEERCLGDRSRMSKFAETIASQISTSIDGTARHIQAALIAHPGLLQPTTSPIIQFKHLVYDPIVAVSATRYRPMGIWRPYTILIDGFDECEDREGASEWIKDLILFFGRNPRLPLRFIFTSRVEDHIHMRLYNASQVCLLNLVDRTSEEDILTALDAVIAEAKASRVLVSIGDAWLSPEDKRELIRHIGGSFIFLTTIAKFLFAPSSTDGRTPPERLPLALNMNPGFDSLYSGILESAQHFSHFLDIARTLAVMRRPLSAVEIADLLVIEVGKVVNVLVELHAIIQVPGDDHTPVTLWHSSLQEFLKDERRSGPYAASPEHHERIACRCIELAMPFTAPLGAHPCCVVRKGVRMGPLSACHTRLPRAEWHKHRRRAFHSNARKGNLPSRSTSRRHGYPIYYGVHSLSATDAVFLRRHLRRSGIFFVPLKHHKRLMLRCTDLVTQTSPSGNCPASTYAGQYSSTCVQGRRAFFTLAKPDIIDDLYNSMLSGAGAIVLDIVREIRRPPILKSLSTLRGIVHLPDDSDTHLPLTLCHSSFRDFIAIKYPLPQNYASVGPGQLNGYTFPGKAQRQSPWEDSSYIYRGTMKDSTGKVKRVAVKVIRADEITHDPAYINTLQRHRSPPSPTSCRGWSFPWCDNGTVLNFVQKYPETQRIPLIKGVASGLHYMHCLNAVHGDIKSANILISDDFRPLLTDFSFSKILYRREFDADLEFTLQYAAPEILDLPVENEGAGGNGQERIGSTKETDVWAFGMVGAEIVGGQEVFARVRLLHLPPFVLKGGRPKKADFPNISGDADVVWSLLEMCWNHDPGLRPTMEGILHSLS</sequence>
<dbReference type="InterPro" id="IPR000719">
    <property type="entry name" value="Prot_kinase_dom"/>
</dbReference>
<dbReference type="InterPro" id="IPR011009">
    <property type="entry name" value="Kinase-like_dom_sf"/>
</dbReference>
<dbReference type="Gene3D" id="1.10.510.10">
    <property type="entry name" value="Transferase(Phosphotransferase) domain 1"/>
    <property type="match status" value="1"/>
</dbReference>
<dbReference type="PANTHER" id="PTHR44329:SF289">
    <property type="entry name" value="SERINE_THREONINE-PROTEIN KINASE VIK"/>
    <property type="match status" value="1"/>
</dbReference>
<keyword evidence="5" id="KW-1185">Reference proteome</keyword>
<gene>
    <name evidence="4" type="ORF">FA13DRAFT_1737159</name>
</gene>
<evidence type="ECO:0000256" key="2">
    <source>
        <dbReference type="SAM" id="MobiDB-lite"/>
    </source>
</evidence>
<feature type="region of interest" description="Disordered" evidence="2">
    <location>
        <begin position="427"/>
        <end position="447"/>
    </location>
</feature>
<feature type="compositionally biased region" description="Basic residues" evidence="2">
    <location>
        <begin position="427"/>
        <end position="437"/>
    </location>
</feature>